<accession>A0ABR7N4V6</accession>
<gene>
    <name evidence="1" type="ORF">H8704_13645</name>
</gene>
<evidence type="ECO:0000313" key="1">
    <source>
        <dbReference type="EMBL" id="MBC8563644.1"/>
    </source>
</evidence>
<protein>
    <submittedName>
        <fullName evidence="1">Uncharacterized protein</fullName>
    </submittedName>
</protein>
<proteinExistence type="predicted"/>
<evidence type="ECO:0000313" key="2">
    <source>
        <dbReference type="Proteomes" id="UP000606193"/>
    </source>
</evidence>
<sequence length="196" mass="21969">YNKSLQLKKQKEKSEVFSYNSDDELIETLLKDEDVIINNIKTMSAKAVNPSTVIVLTPKGNGVKAYCYKENTVNSDAYVADFQRRYDKKKVVGHGYTKNNCHAYTWIGDHRYWLNVVGSFITDGSYRAVAKGNLPQKYQKIINNKGDHSGIVIGRGNTGKAIIETKTGGSPVYQNDIGDEFGSTSEYTVYERNSVC</sequence>
<dbReference type="Proteomes" id="UP000606193">
    <property type="component" value="Unassembled WGS sequence"/>
</dbReference>
<comment type="caution">
    <text evidence="1">The sequence shown here is derived from an EMBL/GenBank/DDBJ whole genome shotgun (WGS) entry which is preliminary data.</text>
</comment>
<keyword evidence="2" id="KW-1185">Reference proteome</keyword>
<feature type="non-terminal residue" evidence="1">
    <location>
        <position position="1"/>
    </location>
</feature>
<reference evidence="1 2" key="1">
    <citation type="submission" date="2020-08" db="EMBL/GenBank/DDBJ databases">
        <title>Genome public.</title>
        <authorList>
            <person name="Liu C."/>
            <person name="Sun Q."/>
        </authorList>
    </citation>
    <scope>NUCLEOTIDE SEQUENCE [LARGE SCALE GENOMIC DNA]</scope>
    <source>
        <strain evidence="1 2">NSJ-37</strain>
    </source>
</reference>
<dbReference type="EMBL" id="JACRSX010000034">
    <property type="protein sequence ID" value="MBC8563644.1"/>
    <property type="molecule type" value="Genomic_DNA"/>
</dbReference>
<dbReference type="RefSeq" id="WP_249298632.1">
    <property type="nucleotide sequence ID" value="NZ_JACRSX010000034.1"/>
</dbReference>
<organism evidence="1 2">
    <name type="scientific">Jutongia huaianensis</name>
    <dbReference type="NCBI Taxonomy" id="2763668"/>
    <lineage>
        <taxon>Bacteria</taxon>
        <taxon>Bacillati</taxon>
        <taxon>Bacillota</taxon>
        <taxon>Clostridia</taxon>
        <taxon>Lachnospirales</taxon>
        <taxon>Lachnospiraceae</taxon>
        <taxon>Jutongia</taxon>
    </lineage>
</organism>
<name>A0ABR7N4V6_9FIRM</name>